<keyword evidence="2" id="KW-1185">Reference proteome</keyword>
<name>A0A4Y2CZ24_ARAVE</name>
<sequence>MVNTRYQTKTAENADLLALLADLKKGQEEMRKGQEEMRKGQEEMKSQIQAHVESQVEEITYHAKSCIQKIEEDIQGVKIEAGELRAKSKGRPKK</sequence>
<protein>
    <submittedName>
        <fullName evidence="1">Uncharacterized protein</fullName>
    </submittedName>
</protein>
<dbReference type="AlphaFoldDB" id="A0A4Y2CZ24"/>
<gene>
    <name evidence="1" type="ORF">AVEN_57507_1</name>
</gene>
<dbReference type="Proteomes" id="UP000499080">
    <property type="component" value="Unassembled WGS sequence"/>
</dbReference>
<proteinExistence type="predicted"/>
<dbReference type="EMBL" id="BGPR01000262">
    <property type="protein sequence ID" value="GBM08984.1"/>
    <property type="molecule type" value="Genomic_DNA"/>
</dbReference>
<evidence type="ECO:0000313" key="2">
    <source>
        <dbReference type="Proteomes" id="UP000499080"/>
    </source>
</evidence>
<evidence type="ECO:0000313" key="1">
    <source>
        <dbReference type="EMBL" id="GBM08984.1"/>
    </source>
</evidence>
<organism evidence="1 2">
    <name type="scientific">Araneus ventricosus</name>
    <name type="common">Orbweaver spider</name>
    <name type="synonym">Epeira ventricosa</name>
    <dbReference type="NCBI Taxonomy" id="182803"/>
    <lineage>
        <taxon>Eukaryota</taxon>
        <taxon>Metazoa</taxon>
        <taxon>Ecdysozoa</taxon>
        <taxon>Arthropoda</taxon>
        <taxon>Chelicerata</taxon>
        <taxon>Arachnida</taxon>
        <taxon>Araneae</taxon>
        <taxon>Araneomorphae</taxon>
        <taxon>Entelegynae</taxon>
        <taxon>Araneoidea</taxon>
        <taxon>Araneidae</taxon>
        <taxon>Araneus</taxon>
    </lineage>
</organism>
<comment type="caution">
    <text evidence="1">The sequence shown here is derived from an EMBL/GenBank/DDBJ whole genome shotgun (WGS) entry which is preliminary data.</text>
</comment>
<reference evidence="1 2" key="1">
    <citation type="journal article" date="2019" name="Sci. Rep.">
        <title>Orb-weaving spider Araneus ventricosus genome elucidates the spidroin gene catalogue.</title>
        <authorList>
            <person name="Kono N."/>
            <person name="Nakamura H."/>
            <person name="Ohtoshi R."/>
            <person name="Moran D.A.P."/>
            <person name="Shinohara A."/>
            <person name="Yoshida Y."/>
            <person name="Fujiwara M."/>
            <person name="Mori M."/>
            <person name="Tomita M."/>
            <person name="Arakawa K."/>
        </authorList>
    </citation>
    <scope>NUCLEOTIDE SEQUENCE [LARGE SCALE GENOMIC DNA]</scope>
</reference>
<accession>A0A4Y2CZ24</accession>